<keyword evidence="7 11" id="KW-0119">Carbohydrate metabolism</keyword>
<comment type="catalytic activity">
    <reaction evidence="1 11">
        <text>Hydrolysis of terminal, non-reducing beta-D-glucosyl residues with release of beta-D-glucose.</text>
        <dbReference type="EC" id="3.2.1.21"/>
    </reaction>
</comment>
<evidence type="ECO:0000256" key="6">
    <source>
        <dbReference type="ARBA" id="ARBA00023180"/>
    </source>
</evidence>
<keyword evidence="6" id="KW-0325">Glycoprotein</keyword>
<evidence type="ECO:0000256" key="5">
    <source>
        <dbReference type="ARBA" id="ARBA00023001"/>
    </source>
</evidence>
<evidence type="ECO:0000256" key="10">
    <source>
        <dbReference type="ARBA" id="ARBA00024983"/>
    </source>
</evidence>
<keyword evidence="4 11" id="KW-0378">Hydrolase</keyword>
<dbReference type="AlphaFoldDB" id="A0A5M9MG99"/>
<dbReference type="InterPro" id="IPR026891">
    <property type="entry name" value="Fn3-like"/>
</dbReference>
<gene>
    <name evidence="14" type="ORF">ATNIH1004_008684</name>
</gene>
<dbReference type="FunFam" id="3.20.20.300:FF:000002">
    <property type="entry name" value="Probable beta-glucosidase"/>
    <property type="match status" value="1"/>
</dbReference>
<dbReference type="GO" id="GO:0030245">
    <property type="term" value="P:cellulose catabolic process"/>
    <property type="evidence" value="ECO:0007669"/>
    <property type="project" value="UniProtKB-UniPathway"/>
</dbReference>
<dbReference type="SUPFAM" id="SSF51445">
    <property type="entry name" value="(Trans)glycosidases"/>
    <property type="match status" value="1"/>
</dbReference>
<evidence type="ECO:0000256" key="11">
    <source>
        <dbReference type="RuleBase" id="RU361161"/>
    </source>
</evidence>
<dbReference type="UniPathway" id="UPA00696"/>
<evidence type="ECO:0000256" key="7">
    <source>
        <dbReference type="ARBA" id="ARBA00023277"/>
    </source>
</evidence>
<dbReference type="VEuPathDB" id="FungiDB:EYZ11_003016"/>
<dbReference type="Pfam" id="PF04502">
    <property type="entry name" value="Saf4_Yju2"/>
    <property type="match status" value="1"/>
</dbReference>
<dbReference type="OrthoDB" id="416222at2759"/>
<dbReference type="InterPro" id="IPR036962">
    <property type="entry name" value="Glyco_hydro_3_N_sf"/>
</dbReference>
<sequence>MSPLLLSASDSLHCSLSSPPSPELNVGDSASDAYSPPYYPAPKGGWLPNWAEAYEKAHKIVSNMTLAEKVNLTTGTGYFMGPCAGQTGSAWRVGIPNLCLHDSPLGVRNSDHNTAFPAGITVGATFDKKLMYDRGVGLGEEARGKGINVLLGPTVGPIGRKPRGGRNWEGFGADPSLQAIGGSLTIKGMQSTGAIASLKHFIGNEQEMHRMSTVVTQGYSSNIDDRTLHELYLWPFAESVRAGAGSVMIAYNDVNRSACSQNSKLINGILKDELGFQGFVVTDWLAQIGGVSSALAGLDMEMPGDGAVPLLGDSYWGSELSRSVLNRTVPVDRLNDMVTRIVATWYKMGQDKDYPLPNFSGNTLDEKGLLYPGALFSPVGIVNQYVNVQGKHDITARAIARDAITLLKNEDSILPLRRNDSLKIFGTDAGPNPDGLNSCTDRGCNRGVLTMGWGSGTSRLPYLITPQEAIANISSNAEFHITDTFPPNVSPSPQDTAVVFINADSGENYITVDGNPGDRTTAGLNAWHNGDDLVKAAAEKFSQVVVVVHTVGPILMEKWIDLDSVKAVLVAHLPGQEAGWSLTDILFGDYSPSGHMPYTIPRSESDYPSSVGLLQQPFGQIQDTFTEGLYIDYRHFLKNNVTPRYPFGHGLSYTTFSFSAPSLSKVTPIDSVYPPARPPKGSTPTYPTTIPAPSEVAWPKHFNRIWRYLYPYLDNPEGAAANTTKKYPYPDGYTTVPKPAPRAGGAEGGNPALWDVDFSVKVKVTNTGTRNGRAVVQLYVQLPTTLGVDTPSRQLRQFEKTKTLAPGESEDLTLEITRKDISIWDVAMQDWKAPVNGEGVTIWLGQSVADMRVRRPNSAAEHFIDAITPGHSPLPSNMQGFNMGRYVPPDQEGLTTGNRLAGKHPLGARARHLHTTGALVVRFEMPFAVWCTTCKPHETLIGQGVRFNAEKKKIGNYHSTPIYSFRMKHSACGGWIEIHTDPKNTAYVVTEGGRKRDTGEEKELGLGEIAIKLRGEEGDETRNDPLARLEGKVEDKRRAETEQSRIFELQRRQNRDWEDPYEQSRRLRRGFRAERKTLESAEAKREALKDKMSLGIDLVDETEEDRLRAGLVDFGPVGEPPVRVRPMFQSAVSTPKMMAAASGSRGGKRPKTAHLRAERKAMFRSSLTNNTRAVVDPFLSQDINTWQPEAKRRKTGLNKPADASKETESTETNQSSSTGSDAPSQKASTSDQNKPGASTALVTYTSDSDSG</sequence>
<dbReference type="PANTHER" id="PTHR42715">
    <property type="entry name" value="BETA-GLUCOSIDASE"/>
    <property type="match status" value="1"/>
</dbReference>
<dbReference type="Pfam" id="PF00933">
    <property type="entry name" value="Glyco_hydro_3"/>
    <property type="match status" value="1"/>
</dbReference>
<evidence type="ECO:0000256" key="8">
    <source>
        <dbReference type="ARBA" id="ARBA00023295"/>
    </source>
</evidence>
<name>A0A5M9MG99_9EURO</name>
<evidence type="ECO:0000256" key="1">
    <source>
        <dbReference type="ARBA" id="ARBA00000448"/>
    </source>
</evidence>
<feature type="region of interest" description="Disordered" evidence="12">
    <location>
        <begin position="1186"/>
        <end position="1251"/>
    </location>
</feature>
<feature type="region of interest" description="Disordered" evidence="12">
    <location>
        <begin position="1"/>
        <end position="29"/>
    </location>
</feature>
<dbReference type="EC" id="3.2.1.21" evidence="11"/>
<dbReference type="InterPro" id="IPR013783">
    <property type="entry name" value="Ig-like_fold"/>
</dbReference>
<evidence type="ECO:0000259" key="13">
    <source>
        <dbReference type="SMART" id="SM01217"/>
    </source>
</evidence>
<dbReference type="InterPro" id="IPR017853">
    <property type="entry name" value="GH"/>
</dbReference>
<evidence type="ECO:0000313" key="15">
    <source>
        <dbReference type="Proteomes" id="UP000324241"/>
    </source>
</evidence>
<dbReference type="RefSeq" id="XP_033423841.1">
    <property type="nucleotide sequence ID" value="XM_033573289.1"/>
</dbReference>
<dbReference type="Gene3D" id="3.20.20.300">
    <property type="entry name" value="Glycoside hydrolase, family 3, N-terminal domain"/>
    <property type="match status" value="1"/>
</dbReference>
<comment type="caution">
    <text evidence="14">The sequence shown here is derived from an EMBL/GenBank/DDBJ whole genome shotgun (WGS) entry which is preliminary data.</text>
</comment>
<feature type="domain" description="Fibronectin type III-like" evidence="13">
    <location>
        <begin position="774"/>
        <end position="848"/>
    </location>
</feature>
<dbReference type="VEuPathDB" id="FungiDB:EYZ11_003035"/>
<feature type="compositionally biased region" description="Low complexity" evidence="12">
    <location>
        <begin position="1210"/>
        <end position="1220"/>
    </location>
</feature>
<dbReference type="GO" id="GO:0000398">
    <property type="term" value="P:mRNA splicing, via spliceosome"/>
    <property type="evidence" value="ECO:0007669"/>
    <property type="project" value="InterPro"/>
</dbReference>
<comment type="similarity">
    <text evidence="3 11">Belongs to the glycosyl hydrolase 3 family.</text>
</comment>
<evidence type="ECO:0000256" key="2">
    <source>
        <dbReference type="ARBA" id="ARBA00004987"/>
    </source>
</evidence>
<dbReference type="EMBL" id="QUQM01000006">
    <property type="protein sequence ID" value="KAA8644480.1"/>
    <property type="molecule type" value="Genomic_DNA"/>
</dbReference>
<dbReference type="SMART" id="SM01217">
    <property type="entry name" value="Fn3_like"/>
    <property type="match status" value="1"/>
</dbReference>
<dbReference type="Pfam" id="PF14310">
    <property type="entry name" value="Fn3-like"/>
    <property type="match status" value="1"/>
</dbReference>
<keyword evidence="8 11" id="KW-0326">Glycosidase</keyword>
<evidence type="ECO:0000256" key="12">
    <source>
        <dbReference type="SAM" id="MobiDB-lite"/>
    </source>
</evidence>
<evidence type="ECO:0000256" key="3">
    <source>
        <dbReference type="ARBA" id="ARBA00005336"/>
    </source>
</evidence>
<dbReference type="Gene3D" id="2.60.40.10">
    <property type="entry name" value="Immunoglobulins"/>
    <property type="match status" value="1"/>
</dbReference>
<dbReference type="InterPro" id="IPR019800">
    <property type="entry name" value="Glyco_hydro_3_AS"/>
</dbReference>
<dbReference type="Proteomes" id="UP000324241">
    <property type="component" value="Unassembled WGS sequence"/>
</dbReference>
<dbReference type="InterPro" id="IPR036881">
    <property type="entry name" value="Glyco_hydro_3_C_sf"/>
</dbReference>
<organism evidence="14 15">
    <name type="scientific">Aspergillus tanneri</name>
    <dbReference type="NCBI Taxonomy" id="1220188"/>
    <lineage>
        <taxon>Eukaryota</taxon>
        <taxon>Fungi</taxon>
        <taxon>Dikarya</taxon>
        <taxon>Ascomycota</taxon>
        <taxon>Pezizomycotina</taxon>
        <taxon>Eurotiomycetes</taxon>
        <taxon>Eurotiomycetidae</taxon>
        <taxon>Eurotiales</taxon>
        <taxon>Aspergillaceae</taxon>
        <taxon>Aspergillus</taxon>
        <taxon>Aspergillus subgen. Circumdati</taxon>
    </lineage>
</organism>
<dbReference type="InterPro" id="IPR050288">
    <property type="entry name" value="Cellulose_deg_GH3"/>
</dbReference>
<comment type="pathway">
    <text evidence="2 11">Glycan metabolism; cellulose degradation.</text>
</comment>
<evidence type="ECO:0000256" key="4">
    <source>
        <dbReference type="ARBA" id="ARBA00022801"/>
    </source>
</evidence>
<comment type="function">
    <text evidence="10">Beta-glucosidases are one of a number of cellulolytic enzymes involved in the degradation of cellulosic biomass. Catalyzes the last step releasing glucose from the inhibitory cellobiose.</text>
</comment>
<evidence type="ECO:0000313" key="14">
    <source>
        <dbReference type="EMBL" id="KAA8644480.1"/>
    </source>
</evidence>
<evidence type="ECO:0000256" key="9">
    <source>
        <dbReference type="ARBA" id="ARBA00023326"/>
    </source>
</evidence>
<dbReference type="InterPro" id="IPR001764">
    <property type="entry name" value="Glyco_hydro_3_N"/>
</dbReference>
<dbReference type="Pfam" id="PF01915">
    <property type="entry name" value="Glyco_hydro_3_C"/>
    <property type="match status" value="1"/>
</dbReference>
<proteinExistence type="inferred from homology"/>
<dbReference type="InterPro" id="IPR007590">
    <property type="entry name" value="Saf4/Yju2"/>
</dbReference>
<reference evidence="14 15" key="1">
    <citation type="submission" date="2019-08" db="EMBL/GenBank/DDBJ databases">
        <title>The genome sequence of a newly discovered highly antifungal drug resistant Aspergillus species, Aspergillus tanneri NIH 1004.</title>
        <authorList>
            <person name="Mounaud S."/>
            <person name="Singh I."/>
            <person name="Joardar V."/>
            <person name="Pakala S."/>
            <person name="Pakala S."/>
            <person name="Venepally P."/>
            <person name="Chung J.K."/>
            <person name="Losada L."/>
            <person name="Nierman W.C."/>
        </authorList>
    </citation>
    <scope>NUCLEOTIDE SEQUENCE [LARGE SCALE GENOMIC DNA]</scope>
    <source>
        <strain evidence="14 15">NIH1004</strain>
    </source>
</reference>
<dbReference type="SUPFAM" id="SSF52279">
    <property type="entry name" value="Beta-D-glucan exohydrolase, C-terminal domain"/>
    <property type="match status" value="1"/>
</dbReference>
<protein>
    <recommendedName>
        <fullName evidence="11">beta-glucosidase</fullName>
        <ecNumber evidence="11">3.2.1.21</ecNumber>
    </recommendedName>
</protein>
<feature type="compositionally biased region" description="Low complexity" evidence="12">
    <location>
        <begin position="1"/>
        <end position="18"/>
    </location>
</feature>
<keyword evidence="9 11" id="KW-0624">Polysaccharide degradation</keyword>
<feature type="compositionally biased region" description="Polar residues" evidence="12">
    <location>
        <begin position="1221"/>
        <end position="1251"/>
    </location>
</feature>
<dbReference type="FunFam" id="3.40.50.1700:FF:000003">
    <property type="entry name" value="Probable beta-glucosidase"/>
    <property type="match status" value="1"/>
</dbReference>
<dbReference type="GO" id="GO:0008422">
    <property type="term" value="F:beta-glucosidase activity"/>
    <property type="evidence" value="ECO:0007669"/>
    <property type="project" value="UniProtKB-EC"/>
</dbReference>
<dbReference type="InterPro" id="IPR002772">
    <property type="entry name" value="Glyco_hydro_3_C"/>
</dbReference>
<dbReference type="PROSITE" id="PS00775">
    <property type="entry name" value="GLYCOSYL_HYDROL_F3"/>
    <property type="match status" value="1"/>
</dbReference>
<dbReference type="PANTHER" id="PTHR42715:SF2">
    <property type="entry name" value="BETA-GLUCOSIDASE F-RELATED"/>
    <property type="match status" value="1"/>
</dbReference>
<dbReference type="GeneID" id="54331386"/>
<dbReference type="Gene3D" id="3.40.50.1700">
    <property type="entry name" value="Glycoside hydrolase family 3 C-terminal domain"/>
    <property type="match status" value="1"/>
</dbReference>
<keyword evidence="5" id="KW-0136">Cellulose degradation</keyword>
<dbReference type="PRINTS" id="PR00133">
    <property type="entry name" value="GLHYDRLASE3"/>
</dbReference>
<accession>A0A5M9MG99</accession>